<dbReference type="EMBL" id="CAJNOR010000249">
    <property type="protein sequence ID" value="CAF0855092.1"/>
    <property type="molecule type" value="Genomic_DNA"/>
</dbReference>
<feature type="domain" description="EF-hand" evidence="7">
    <location>
        <begin position="84"/>
        <end position="119"/>
    </location>
</feature>
<keyword evidence="9" id="KW-1185">Reference proteome</keyword>
<keyword evidence="5" id="KW-0106">Calcium</keyword>
<evidence type="ECO:0000256" key="2">
    <source>
        <dbReference type="ARBA" id="ARBA00022707"/>
    </source>
</evidence>
<evidence type="ECO:0000259" key="7">
    <source>
        <dbReference type="PROSITE" id="PS50222"/>
    </source>
</evidence>
<proteinExistence type="inferred from homology"/>
<evidence type="ECO:0000256" key="6">
    <source>
        <dbReference type="ARBA" id="ARBA00023288"/>
    </source>
</evidence>
<dbReference type="PROSITE" id="PS50222">
    <property type="entry name" value="EF_HAND_2"/>
    <property type="match status" value="2"/>
</dbReference>
<dbReference type="GO" id="GO:0005509">
    <property type="term" value="F:calcium ion binding"/>
    <property type="evidence" value="ECO:0007669"/>
    <property type="project" value="InterPro"/>
</dbReference>
<dbReference type="InterPro" id="IPR002048">
    <property type="entry name" value="EF_hand_dom"/>
</dbReference>
<gene>
    <name evidence="8" type="ORF">XAT740_LOCUS5686</name>
</gene>
<dbReference type="InterPro" id="IPR011992">
    <property type="entry name" value="EF-hand-dom_pair"/>
</dbReference>
<evidence type="ECO:0000256" key="3">
    <source>
        <dbReference type="ARBA" id="ARBA00022723"/>
    </source>
</evidence>
<evidence type="ECO:0000256" key="4">
    <source>
        <dbReference type="ARBA" id="ARBA00022737"/>
    </source>
</evidence>
<dbReference type="CDD" id="cd00051">
    <property type="entry name" value="EFh"/>
    <property type="match status" value="1"/>
</dbReference>
<feature type="domain" description="EF-hand" evidence="7">
    <location>
        <begin position="120"/>
        <end position="155"/>
    </location>
</feature>
<keyword evidence="6" id="KW-0449">Lipoprotein</keyword>
<name>A0A813WF90_ADIRI</name>
<comment type="caution">
    <text evidence="8">The sequence shown here is derived from an EMBL/GenBank/DDBJ whole genome shotgun (WGS) entry which is preliminary data.</text>
</comment>
<keyword evidence="3" id="KW-0479">Metal-binding</keyword>
<evidence type="ECO:0000313" key="8">
    <source>
        <dbReference type="EMBL" id="CAF0855092.1"/>
    </source>
</evidence>
<dbReference type="Proteomes" id="UP000663828">
    <property type="component" value="Unassembled WGS sequence"/>
</dbReference>
<evidence type="ECO:0000313" key="9">
    <source>
        <dbReference type="Proteomes" id="UP000663828"/>
    </source>
</evidence>
<dbReference type="PANTHER" id="PTHR23055:SF178">
    <property type="entry name" value="NEUROCALCIN HOMOLOG"/>
    <property type="match status" value="1"/>
</dbReference>
<dbReference type="SUPFAM" id="SSF47473">
    <property type="entry name" value="EF-hand"/>
    <property type="match status" value="1"/>
</dbReference>
<evidence type="ECO:0000256" key="1">
    <source>
        <dbReference type="ARBA" id="ARBA00006049"/>
    </source>
</evidence>
<dbReference type="SMART" id="SM00054">
    <property type="entry name" value="EFh"/>
    <property type="match status" value="2"/>
</dbReference>
<dbReference type="PROSITE" id="PS00018">
    <property type="entry name" value="EF_HAND_1"/>
    <property type="match status" value="2"/>
</dbReference>
<dbReference type="Pfam" id="PF13202">
    <property type="entry name" value="EF-hand_5"/>
    <property type="match status" value="1"/>
</dbReference>
<protein>
    <recommendedName>
        <fullName evidence="7">EF-hand domain-containing protein</fullName>
    </recommendedName>
</protein>
<dbReference type="PANTHER" id="PTHR23055">
    <property type="entry name" value="CALCIUM BINDING PROTEINS"/>
    <property type="match status" value="1"/>
</dbReference>
<comment type="similarity">
    <text evidence="1">Belongs to the recoverin family.</text>
</comment>
<reference evidence="8" key="1">
    <citation type="submission" date="2021-02" db="EMBL/GenBank/DDBJ databases">
        <authorList>
            <person name="Nowell W R."/>
        </authorList>
    </citation>
    <scope>NUCLEOTIDE SEQUENCE</scope>
</reference>
<dbReference type="Gene3D" id="1.10.238.10">
    <property type="entry name" value="EF-hand"/>
    <property type="match status" value="1"/>
</dbReference>
<evidence type="ECO:0000256" key="5">
    <source>
        <dbReference type="ARBA" id="ARBA00022837"/>
    </source>
</evidence>
<accession>A0A813WF90</accession>
<dbReference type="AlphaFoldDB" id="A0A813WF90"/>
<keyword evidence="2" id="KW-0519">Myristate</keyword>
<sequence>MGNKVVVKGGTSKDLTADELVFLKKSSKLSEKEIKDLHEVSIEFEQPKFPNVVLKAFWNEFPAGRMDKKGFVKYYQEIKDEADTTGILCDHVFAVFDQNHDDTIDFREFLLAVAAGTPGDLDSHLDYVFEMCDVSGDGHLDAEELANFLSASLTIVGKTDQRDELDPKRLAADVFRTLGISEDKKLTKDQFVNGCKNSSNLRVLFGGGN</sequence>
<organism evidence="8 9">
    <name type="scientific">Adineta ricciae</name>
    <name type="common">Rotifer</name>
    <dbReference type="NCBI Taxonomy" id="249248"/>
    <lineage>
        <taxon>Eukaryota</taxon>
        <taxon>Metazoa</taxon>
        <taxon>Spiralia</taxon>
        <taxon>Gnathifera</taxon>
        <taxon>Rotifera</taxon>
        <taxon>Eurotatoria</taxon>
        <taxon>Bdelloidea</taxon>
        <taxon>Adinetida</taxon>
        <taxon>Adinetidae</taxon>
        <taxon>Adineta</taxon>
    </lineage>
</organism>
<dbReference type="InterPro" id="IPR018247">
    <property type="entry name" value="EF_Hand_1_Ca_BS"/>
</dbReference>
<keyword evidence="4" id="KW-0677">Repeat</keyword>
<dbReference type="InterPro" id="IPR028846">
    <property type="entry name" value="Recoverin"/>
</dbReference>